<sequence length="322" mass="34249">MPGSALAKRPGFGHMRCMVSEDKMRFPRSIDRSLDHCVLPTADLAVARGRLEALGFTVAADAAHPFGTGNCCVFFADGSYLEPLSRVAPQAARKAESAGNVFVQRDSVFRKQFGDEGFSAVVLGTTDADEDHARFAGAGISAGSPLSFSRPFRDVDGREATASFRLAFAAPENANGHFFFTCQRVNLPAAGRGALETHANGVTGTARIVMLAAAPDDYAGFLDAFSGEGHQIPATEEIVLKLANGELTLITPDIYKTRYGLDRVPASGRFDLAAIVFQCLDLAGLRDHLKVRQVLFAEHDGAVIVPPAAGQGAVFVFEESSP</sequence>
<reference evidence="3" key="1">
    <citation type="submission" date="2016-10" db="EMBL/GenBank/DDBJ databases">
        <authorList>
            <person name="Varghese N."/>
            <person name="Submissions S."/>
        </authorList>
    </citation>
    <scope>NUCLEOTIDE SEQUENCE [LARGE SCALE GENOMIC DNA]</scope>
    <source>
        <strain evidence="3">ES.061</strain>
    </source>
</reference>
<name>A0A1H4IPJ3_9HYPH</name>
<proteinExistence type="predicted"/>
<dbReference type="SUPFAM" id="SSF54593">
    <property type="entry name" value="Glyoxalase/Bleomycin resistance protein/Dihydroxybiphenyl dioxygenase"/>
    <property type="match status" value="1"/>
</dbReference>
<evidence type="ECO:0000313" key="3">
    <source>
        <dbReference type="Proteomes" id="UP000199064"/>
    </source>
</evidence>
<dbReference type="Gene3D" id="3.10.180.10">
    <property type="entry name" value="2,3-Dihydroxybiphenyl 1,2-Dioxygenase, domain 1"/>
    <property type="match status" value="1"/>
</dbReference>
<gene>
    <name evidence="2" type="ORF">SAMN05216452_0349</name>
</gene>
<dbReference type="Pfam" id="PF13468">
    <property type="entry name" value="Glyoxalase_3"/>
    <property type="match status" value="1"/>
</dbReference>
<dbReference type="InterPro" id="IPR025870">
    <property type="entry name" value="Glyoxalase-like_dom"/>
</dbReference>
<dbReference type="AlphaFoldDB" id="A0A1H4IPJ3"/>
<keyword evidence="3" id="KW-1185">Reference proteome</keyword>
<dbReference type="EMBL" id="FNSL01000001">
    <property type="protein sequence ID" value="SEB36014.1"/>
    <property type="molecule type" value="Genomic_DNA"/>
</dbReference>
<organism evidence="2 3">
    <name type="scientific">Nitratireductor aquibiodomus</name>
    <dbReference type="NCBI Taxonomy" id="204799"/>
    <lineage>
        <taxon>Bacteria</taxon>
        <taxon>Pseudomonadati</taxon>
        <taxon>Pseudomonadota</taxon>
        <taxon>Alphaproteobacteria</taxon>
        <taxon>Hyphomicrobiales</taxon>
        <taxon>Phyllobacteriaceae</taxon>
        <taxon>Nitratireductor</taxon>
    </lineage>
</organism>
<dbReference type="PANTHER" id="PTHR40265:SF1">
    <property type="entry name" value="GLYOXALASE-LIKE DOMAIN-CONTAINING PROTEIN"/>
    <property type="match status" value="1"/>
</dbReference>
<dbReference type="InterPro" id="IPR029068">
    <property type="entry name" value="Glyas_Bleomycin-R_OHBP_Dase"/>
</dbReference>
<protein>
    <submittedName>
        <fullName evidence="2">Glyoxalase-like domain-containing protein</fullName>
    </submittedName>
</protein>
<evidence type="ECO:0000259" key="1">
    <source>
        <dbReference type="Pfam" id="PF13468"/>
    </source>
</evidence>
<dbReference type="PANTHER" id="PTHR40265">
    <property type="entry name" value="BLL2707 PROTEIN"/>
    <property type="match status" value="1"/>
</dbReference>
<evidence type="ECO:0000313" key="2">
    <source>
        <dbReference type="EMBL" id="SEB36014.1"/>
    </source>
</evidence>
<feature type="domain" description="Glyoxalase-like" evidence="1">
    <location>
        <begin position="34"/>
        <end position="222"/>
    </location>
</feature>
<dbReference type="Proteomes" id="UP000199064">
    <property type="component" value="Unassembled WGS sequence"/>
</dbReference>
<accession>A0A1H4IPJ3</accession>